<protein>
    <submittedName>
        <fullName evidence="2">Gp126</fullName>
    </submittedName>
</protein>
<feature type="region of interest" description="Disordered" evidence="1">
    <location>
        <begin position="1"/>
        <end position="52"/>
    </location>
</feature>
<gene>
    <name evidence="2" type="primary">126</name>
    <name evidence="2" type="ORF">G_126</name>
</gene>
<organism evidence="2 3">
    <name type="scientific">Bacillus phage G</name>
    <dbReference type="NCBI Taxonomy" id="2884420"/>
    <lineage>
        <taxon>Viruses</taxon>
        <taxon>Duplodnaviria</taxon>
        <taxon>Heunggongvirae</taxon>
        <taxon>Uroviricota</taxon>
        <taxon>Caudoviricetes</taxon>
        <taxon>Donellivirus</taxon>
        <taxon>Donellivirus gee</taxon>
    </lineage>
</organism>
<keyword evidence="3" id="KW-1185">Reference proteome</keyword>
<name>G3MBI8_9CAUD</name>
<evidence type="ECO:0000256" key="1">
    <source>
        <dbReference type="SAM" id="MobiDB-lite"/>
    </source>
</evidence>
<dbReference type="RefSeq" id="YP_009015429.1">
    <property type="nucleotide sequence ID" value="NC_023719.1"/>
</dbReference>
<dbReference type="EMBL" id="JN638751">
    <property type="protein sequence ID" value="AEO93388.1"/>
    <property type="molecule type" value="Genomic_DNA"/>
</dbReference>
<proteinExistence type="predicted"/>
<dbReference type="KEGG" id="vg:18563344"/>
<reference evidence="2 3" key="1">
    <citation type="submission" date="2011-09" db="EMBL/GenBank/DDBJ databases">
        <authorList>
            <person name="Pope W.H."/>
            <person name="Pedulla M.L."/>
            <person name="Ford M.E."/>
            <person name="Peebles C.L."/>
            <person name="Hatfull G.H."/>
            <person name="Hendrix R.W."/>
        </authorList>
    </citation>
    <scope>NUCLEOTIDE SEQUENCE [LARGE SCALE GENOMIC DNA]</scope>
    <source>
        <strain evidence="2">G</strain>
    </source>
</reference>
<dbReference type="GeneID" id="18563344"/>
<evidence type="ECO:0000313" key="2">
    <source>
        <dbReference type="EMBL" id="AEO93388.1"/>
    </source>
</evidence>
<evidence type="ECO:0000313" key="3">
    <source>
        <dbReference type="Proteomes" id="UP000009273"/>
    </source>
</evidence>
<dbReference type="Proteomes" id="UP000009273">
    <property type="component" value="Segment"/>
</dbReference>
<accession>G3MBI8</accession>
<sequence>MKRLIKKSEKTYETKNDNNEVEQREEVDNEVHEEVQETNHEEVHPADMEREDPYLGRYVEITNRRSKYYGYHARVDDKFYTDRYKIYLEPKRSDDDGGKGYIINFVGVNVASNWFTVVE</sequence>